<keyword evidence="2" id="KW-1185">Reference proteome</keyword>
<dbReference type="Proteomes" id="UP000007800">
    <property type="component" value="Unassembled WGS sequence"/>
</dbReference>
<dbReference type="InParanoid" id="C5KMW4"/>
<accession>C5KMW4</accession>
<dbReference type="GeneID" id="9060309"/>
<sequence length="287" mass="31703">MNNTTGVRQDCKDDFQQLKTFKATTIPNIILILITMMTFVGADAFTVDDITGKSTHSAERRSLRMPVVKEVPDNCLPPHQRRDYCVFILEDSNQVNGGTLLASNKSGDLRTVDFELGVLLGSDKSPIDVGIWVSGTSTWEFNIPGDISVVAQLTVPTLSKHGGHDVGELKKIDFPMSLETWVTVPHFGMVQAKGQDSGTAYVHTNTSKNGTHELTANILASNVNGPLSSSIRVLVENIYNQERQAWEFTTVISLGFDVLIDHLQISYLNTILLLHVLMPFKFPSRSE</sequence>
<dbReference type="RefSeq" id="XP_002782477.1">
    <property type="nucleotide sequence ID" value="XM_002782431.1"/>
</dbReference>
<dbReference type="OMA" id="NSGHTEY"/>
<protein>
    <submittedName>
        <fullName evidence="1">Uncharacterized protein</fullName>
    </submittedName>
</protein>
<organism evidence="2">
    <name type="scientific">Perkinsus marinus (strain ATCC 50983 / TXsc)</name>
    <dbReference type="NCBI Taxonomy" id="423536"/>
    <lineage>
        <taxon>Eukaryota</taxon>
        <taxon>Sar</taxon>
        <taxon>Alveolata</taxon>
        <taxon>Perkinsozoa</taxon>
        <taxon>Perkinsea</taxon>
        <taxon>Perkinsida</taxon>
        <taxon>Perkinsidae</taxon>
        <taxon>Perkinsus</taxon>
    </lineage>
</organism>
<gene>
    <name evidence="1" type="ORF">Pmar_PMAR029344</name>
</gene>
<proteinExistence type="predicted"/>
<name>C5KMW4_PERM5</name>
<dbReference type="EMBL" id="GG674496">
    <property type="protein sequence ID" value="EER14272.1"/>
    <property type="molecule type" value="Genomic_DNA"/>
</dbReference>
<evidence type="ECO:0000313" key="1">
    <source>
        <dbReference type="EMBL" id="EER14272.1"/>
    </source>
</evidence>
<dbReference type="OrthoDB" id="10319309at2759"/>
<dbReference type="AlphaFoldDB" id="C5KMW4"/>
<evidence type="ECO:0000313" key="2">
    <source>
        <dbReference type="Proteomes" id="UP000007800"/>
    </source>
</evidence>
<reference evidence="1 2" key="1">
    <citation type="submission" date="2008-07" db="EMBL/GenBank/DDBJ databases">
        <authorList>
            <person name="El-Sayed N."/>
            <person name="Caler E."/>
            <person name="Inman J."/>
            <person name="Amedeo P."/>
            <person name="Hass B."/>
            <person name="Wortman J."/>
        </authorList>
    </citation>
    <scope>NUCLEOTIDE SEQUENCE [LARGE SCALE GENOMIC DNA]</scope>
    <source>
        <strain evidence="2">ATCC 50983 / TXsc</strain>
    </source>
</reference>